<evidence type="ECO:0000313" key="2">
    <source>
        <dbReference type="EMBL" id="VDM94472.1"/>
    </source>
</evidence>
<proteinExistence type="predicted"/>
<dbReference type="Proteomes" id="UP000271087">
    <property type="component" value="Unassembled WGS sequence"/>
</dbReference>
<accession>A0A182ERH8</accession>
<dbReference type="InterPro" id="IPR001584">
    <property type="entry name" value="Integrase_cat-core"/>
</dbReference>
<dbReference type="InterPro" id="IPR012337">
    <property type="entry name" value="RNaseH-like_sf"/>
</dbReference>
<evidence type="ECO:0000313" key="3">
    <source>
        <dbReference type="Proteomes" id="UP000271087"/>
    </source>
</evidence>
<dbReference type="SUPFAM" id="SSF53098">
    <property type="entry name" value="Ribonuclease H-like"/>
    <property type="match status" value="1"/>
</dbReference>
<dbReference type="AlphaFoldDB" id="A0A182ERH8"/>
<dbReference type="PANTHER" id="PTHR47331">
    <property type="entry name" value="PHD-TYPE DOMAIN-CONTAINING PROTEIN"/>
    <property type="match status" value="1"/>
</dbReference>
<dbReference type="OrthoDB" id="5871302at2759"/>
<dbReference type="InterPro" id="IPR036397">
    <property type="entry name" value="RNaseH_sf"/>
</dbReference>
<protein>
    <submittedName>
        <fullName evidence="4">Integrase catalytic domain-containing protein</fullName>
    </submittedName>
</protein>
<feature type="domain" description="Integrase catalytic" evidence="1">
    <location>
        <begin position="132"/>
        <end position="311"/>
    </location>
</feature>
<reference evidence="4" key="1">
    <citation type="submission" date="2016-06" db="UniProtKB">
        <authorList>
            <consortium name="WormBaseParasite"/>
        </authorList>
    </citation>
    <scope>IDENTIFICATION</scope>
</reference>
<dbReference type="WBParaSite" id="nOo.2.0.1.t10745-RA">
    <property type="protein sequence ID" value="nOo.2.0.1.t10745-RA"/>
    <property type="gene ID" value="nOo.2.0.1.g10745"/>
</dbReference>
<dbReference type="EMBL" id="UYRW01006510">
    <property type="protein sequence ID" value="VDM94472.1"/>
    <property type="molecule type" value="Genomic_DNA"/>
</dbReference>
<evidence type="ECO:0000259" key="1">
    <source>
        <dbReference type="PROSITE" id="PS50994"/>
    </source>
</evidence>
<dbReference type="PROSITE" id="PS50994">
    <property type="entry name" value="INTEGRASE"/>
    <property type="match status" value="1"/>
</dbReference>
<name>A0A182ERH8_ONCOC</name>
<evidence type="ECO:0000313" key="4">
    <source>
        <dbReference type="WBParaSite" id="nOo.2.0.1.t10745-RA"/>
    </source>
</evidence>
<dbReference type="GO" id="GO:0003676">
    <property type="term" value="F:nucleic acid binding"/>
    <property type="evidence" value="ECO:0007669"/>
    <property type="project" value="InterPro"/>
</dbReference>
<dbReference type="GO" id="GO:0015074">
    <property type="term" value="P:DNA integration"/>
    <property type="evidence" value="ECO:0007669"/>
    <property type="project" value="InterPro"/>
</dbReference>
<gene>
    <name evidence="2" type="ORF">NOO_LOCUS10745</name>
</gene>
<sequence length="367" mass="43234">MELEHSEVIVWSDSRCVLHWIKNHSRLLPKFVQNRIEEIRKAKFTFRYIPSENNPADIATRGLDPLKLSNFKPWSEGPRWLKRDEAKWQQWEYNTDEEHKDYESDQENEKVFASITQQNINKTNIKLMDAMTRSRAFSRVGLDYLGPISVKTETGLSKKWIALFTCFTKRAVHLEMADDLSAASFLNVLRRFVARRGYPELTLSDNASQFQLVFEILMDQEMQVKEFLTKGGMKWRSIIPKAPWSGGIYERIIGLTKRALRRVVGRKLLNKADLITLMVEIEGILNTRPLTYVNFDDFVIIRPIDFISPEATLSIPIKDEMDEDEFTPYRLNTQERLIKHWSNTLKILDTFWETWKEEYSTSLRERT</sequence>
<dbReference type="Gene3D" id="3.30.420.10">
    <property type="entry name" value="Ribonuclease H-like superfamily/Ribonuclease H"/>
    <property type="match status" value="1"/>
</dbReference>
<keyword evidence="3" id="KW-1185">Reference proteome</keyword>
<dbReference type="STRING" id="42157.A0A182ERH8"/>
<organism evidence="4">
    <name type="scientific">Onchocerca ochengi</name>
    <name type="common">Filarial nematode worm</name>
    <dbReference type="NCBI Taxonomy" id="42157"/>
    <lineage>
        <taxon>Eukaryota</taxon>
        <taxon>Metazoa</taxon>
        <taxon>Ecdysozoa</taxon>
        <taxon>Nematoda</taxon>
        <taxon>Chromadorea</taxon>
        <taxon>Rhabditida</taxon>
        <taxon>Spirurina</taxon>
        <taxon>Spiruromorpha</taxon>
        <taxon>Filarioidea</taxon>
        <taxon>Onchocercidae</taxon>
        <taxon>Onchocerca</taxon>
    </lineage>
</organism>
<reference evidence="2 3" key="2">
    <citation type="submission" date="2018-08" db="EMBL/GenBank/DDBJ databases">
        <authorList>
            <person name="Laetsch R D."/>
            <person name="Stevens L."/>
            <person name="Kumar S."/>
            <person name="Blaxter L. M."/>
        </authorList>
    </citation>
    <scope>NUCLEOTIDE SEQUENCE [LARGE SCALE GENOMIC DNA]</scope>
</reference>